<dbReference type="PANTHER" id="PTHR31020">
    <property type="entry name" value="TRANSMEMBRANE PROTEIN 174"/>
    <property type="match status" value="1"/>
</dbReference>
<dbReference type="PANTHER" id="PTHR31020:SF1">
    <property type="entry name" value="TRANSMEMBRANE PROTEIN 174"/>
    <property type="match status" value="1"/>
</dbReference>
<dbReference type="AGR" id="Xenbase:XB-GENE-985780"/>
<proteinExistence type="predicted"/>
<accession>A0A6I8PWD0</accession>
<organism evidence="3">
    <name type="scientific">Xenopus tropicalis</name>
    <name type="common">Western clawed frog</name>
    <name type="synonym">Silurana tropicalis</name>
    <dbReference type="NCBI Taxonomy" id="8364"/>
    <lineage>
        <taxon>Eukaryota</taxon>
        <taxon>Metazoa</taxon>
        <taxon>Chordata</taxon>
        <taxon>Craniata</taxon>
        <taxon>Vertebrata</taxon>
        <taxon>Euteleostomi</taxon>
        <taxon>Amphibia</taxon>
        <taxon>Batrachia</taxon>
        <taxon>Anura</taxon>
        <taxon>Pipoidea</taxon>
        <taxon>Pipidae</taxon>
        <taxon>Xenopodinae</taxon>
        <taxon>Xenopus</taxon>
        <taxon>Silurana</taxon>
    </lineage>
</organism>
<dbReference type="Ensembl" id="ENSXETT00000061522">
    <property type="protein sequence ID" value="ENSXETP00000059943"/>
    <property type="gene ID" value="ENSXETG00000037513"/>
</dbReference>
<evidence type="ECO:0000313" key="4">
    <source>
        <dbReference type="Proteomes" id="UP000008143"/>
    </source>
</evidence>
<evidence type="ECO:0000313" key="5">
    <source>
        <dbReference type="RefSeq" id="XP_031749568.1"/>
    </source>
</evidence>
<name>A0A6I8PWD0_XENTR</name>
<evidence type="ECO:0000313" key="6">
    <source>
        <dbReference type="Xenbase" id="XB-GENE-985780"/>
    </source>
</evidence>
<dbReference type="GeneTree" id="ENSGT00390000004161"/>
<evidence type="ECO:0000256" key="2">
    <source>
        <dbReference type="SAM" id="Phobius"/>
    </source>
</evidence>
<dbReference type="InterPro" id="IPR027835">
    <property type="entry name" value="TMEM174"/>
</dbReference>
<dbReference type="Proteomes" id="UP000008143">
    <property type="component" value="Chromosome 1"/>
</dbReference>
<dbReference type="Xenbase" id="XB-GENE-985780">
    <property type="gene designation" value="tmem174.2"/>
</dbReference>
<evidence type="ECO:0000313" key="3">
    <source>
        <dbReference type="Ensembl" id="ENSXETP00000059943"/>
    </source>
</evidence>
<reference evidence="3" key="1">
    <citation type="journal article" date="2010" name="Science">
        <title>The genome of the Western clawed frog Xenopus tropicalis.</title>
        <authorList>
            <person name="Hellsten U."/>
            <person name="Harland R.M."/>
            <person name="Gilchrist M.J."/>
            <person name="Hendrix D."/>
            <person name="Jurka J."/>
            <person name="Kapitonov V."/>
            <person name="Ovcharenko I."/>
            <person name="Putnam N.H."/>
            <person name="Shu S."/>
            <person name="Taher L."/>
            <person name="Blitz I.L."/>
            <person name="Blumberg B."/>
            <person name="Dichmann D.S."/>
            <person name="Dubchak I."/>
            <person name="Amaya E."/>
            <person name="Detter J.C."/>
            <person name="Fletcher R."/>
            <person name="Gerhard D.S."/>
            <person name="Goodstein D."/>
            <person name="Graves T."/>
            <person name="Grigoriev I.V."/>
            <person name="Grimwood J."/>
            <person name="Kawashima T."/>
            <person name="Lindquist E."/>
            <person name="Lucas S.M."/>
            <person name="Mead P.E."/>
            <person name="Mitros T."/>
            <person name="Ogino H."/>
            <person name="Ohta Y."/>
            <person name="Poliakov A.V."/>
            <person name="Pollet N."/>
            <person name="Robert J."/>
            <person name="Salamov A."/>
            <person name="Sater A.K."/>
            <person name="Schmutz J."/>
            <person name="Terry A."/>
            <person name="Vize P.D."/>
            <person name="Warren W.C."/>
            <person name="Wells D."/>
            <person name="Wills A."/>
            <person name="Wilson R.K."/>
            <person name="Zimmerman L.B."/>
            <person name="Zorn A.M."/>
            <person name="Grainger R."/>
            <person name="Grammer T."/>
            <person name="Khokha M.K."/>
            <person name="Richardson P.M."/>
            <person name="Rokhsar D.S."/>
        </authorList>
    </citation>
    <scope>NUCLEOTIDE SEQUENCE [LARGE SCALE GENOMIC DNA]</scope>
    <source>
        <strain evidence="3">Nigerian</strain>
    </source>
</reference>
<dbReference type="Bgee" id="ENSXETG00000037513">
    <property type="expression patterns" value="Expressed in liver and 5 other cell types or tissues"/>
</dbReference>
<feature type="region of interest" description="Disordered" evidence="1">
    <location>
        <begin position="1"/>
        <end position="20"/>
    </location>
</feature>
<dbReference type="OMA" id="STTWANG"/>
<dbReference type="Pfam" id="PF15029">
    <property type="entry name" value="TMEM174"/>
    <property type="match status" value="1"/>
</dbReference>
<feature type="transmembrane region" description="Helical" evidence="2">
    <location>
        <begin position="86"/>
        <end position="108"/>
    </location>
</feature>
<sequence>MPFHPVAGNTRHSRMEQNDRHDDDFAPNVFSISSYPSNQSDAHVSSGDKGWGTLLFSGIFLALVGIALTVLAWVNNKQTGFDWTRLVGPILLIAGAMAVLISVGKFMMLTSCKPCKSTEETPLDTEQLSGGQSFVFTGINQPITFHGATVVQYIPPPYSTHDFTGGATPISSNPNSNHSAWANGTALGPPQYYNIYPMDNPAFVQDDPSPAQLSMTEVYDSLPDAAWLSEDFLGTNRTNELPPSYDEIFPTVRRGGTADYKLS</sequence>
<keyword evidence="2 5" id="KW-0812">Transmembrane</keyword>
<dbReference type="CTD" id="100038281"/>
<gene>
    <name evidence="3 5 6" type="primary">tmem174.2</name>
</gene>
<reference evidence="3" key="2">
    <citation type="submission" date="2020-05" db="UniProtKB">
        <authorList>
            <consortium name="Ensembl"/>
        </authorList>
    </citation>
    <scope>IDENTIFICATION</scope>
</reference>
<evidence type="ECO:0000256" key="1">
    <source>
        <dbReference type="SAM" id="MobiDB-lite"/>
    </source>
</evidence>
<dbReference type="OrthoDB" id="9931655at2759"/>
<keyword evidence="2" id="KW-0472">Membrane</keyword>
<dbReference type="GeneID" id="100038281"/>
<reference evidence="5" key="3">
    <citation type="submission" date="2025-04" db="UniProtKB">
        <authorList>
            <consortium name="RefSeq"/>
        </authorList>
    </citation>
    <scope>IDENTIFICATION</scope>
    <source>
        <strain evidence="5">Nigerian</strain>
        <tissue evidence="5">Liver and blood</tissue>
    </source>
</reference>
<keyword evidence="4" id="KW-1185">Reference proteome</keyword>
<feature type="transmembrane region" description="Helical" evidence="2">
    <location>
        <begin position="54"/>
        <end position="74"/>
    </location>
</feature>
<dbReference type="RefSeq" id="XP_031749568.1">
    <property type="nucleotide sequence ID" value="XM_031893708.1"/>
</dbReference>
<keyword evidence="2" id="KW-1133">Transmembrane helix</keyword>
<dbReference type="AlphaFoldDB" id="A0A6I8PWD0"/>
<protein>
    <submittedName>
        <fullName evidence="3">Transmembrane protein 174 gene 2</fullName>
    </submittedName>
    <submittedName>
        <fullName evidence="5">Transmembrane protein 174 isoform X1</fullName>
    </submittedName>
</protein>